<keyword evidence="2" id="KW-1185">Reference proteome</keyword>
<proteinExistence type="predicted"/>
<protein>
    <submittedName>
        <fullName evidence="1">Uncharacterized protein</fullName>
    </submittedName>
</protein>
<accession>A0A2L2TQY4</accession>
<sequence>MSWTNLPTELRNQVLNYIVEDHMASRKQKIISKVAPYTSVSREWQSLF</sequence>
<dbReference type="AlphaFoldDB" id="A0A2L2TQY4"/>
<name>A0A2L2TQY4_9HYPO</name>
<organism evidence="1 2">
    <name type="scientific">Fusarium venenatum</name>
    <dbReference type="NCBI Taxonomy" id="56646"/>
    <lineage>
        <taxon>Eukaryota</taxon>
        <taxon>Fungi</taxon>
        <taxon>Dikarya</taxon>
        <taxon>Ascomycota</taxon>
        <taxon>Pezizomycotina</taxon>
        <taxon>Sordariomycetes</taxon>
        <taxon>Hypocreomycetidae</taxon>
        <taxon>Hypocreales</taxon>
        <taxon>Nectriaceae</taxon>
        <taxon>Fusarium</taxon>
    </lineage>
</organism>
<dbReference type="OrthoDB" id="4802432at2759"/>
<evidence type="ECO:0000313" key="1">
    <source>
        <dbReference type="EMBL" id="CEI63280.1"/>
    </source>
</evidence>
<evidence type="ECO:0000313" key="2">
    <source>
        <dbReference type="Proteomes" id="UP000245910"/>
    </source>
</evidence>
<reference evidence="2" key="1">
    <citation type="submission" date="2014-10" db="EMBL/GenBank/DDBJ databases">
        <authorList>
            <person name="King R."/>
        </authorList>
    </citation>
    <scope>NUCLEOTIDE SEQUENCE [LARGE SCALE GENOMIC DNA]</scope>
    <source>
        <strain evidence="2">A3/5</strain>
    </source>
</reference>
<dbReference type="EMBL" id="LN649230">
    <property type="protein sequence ID" value="CEI63280.1"/>
    <property type="molecule type" value="Genomic_DNA"/>
</dbReference>
<dbReference type="Proteomes" id="UP000245910">
    <property type="component" value="Chromosome II"/>
</dbReference>